<keyword evidence="6 8" id="KW-0413">Isomerase</keyword>
<evidence type="ECO:0000256" key="1">
    <source>
        <dbReference type="ARBA" id="ARBA00000971"/>
    </source>
</evidence>
<dbReference type="GO" id="GO:0005634">
    <property type="term" value="C:nucleus"/>
    <property type="evidence" value="ECO:0007669"/>
    <property type="project" value="TreeGrafter"/>
</dbReference>
<evidence type="ECO:0000256" key="7">
    <source>
        <dbReference type="ARBA" id="ARBA00025287"/>
    </source>
</evidence>
<dbReference type="PANTHER" id="PTHR10012">
    <property type="entry name" value="SERINE/THREONINE-PROTEIN PHOSPHATASE 2A REGULATORY SUBUNIT B"/>
    <property type="match status" value="1"/>
</dbReference>
<dbReference type="Gene3D" id="1.20.120.1150">
    <property type="match status" value="1"/>
</dbReference>
<dbReference type="PIRSF" id="PIRSF016325">
    <property type="entry name" value="Phstyr_phstse_ac"/>
    <property type="match status" value="1"/>
</dbReference>
<evidence type="ECO:0000256" key="2">
    <source>
        <dbReference type="ARBA" id="ARBA00004496"/>
    </source>
</evidence>
<dbReference type="GO" id="GO:0003755">
    <property type="term" value="F:peptidyl-prolyl cis-trans isomerase activity"/>
    <property type="evidence" value="ECO:0007669"/>
    <property type="project" value="UniProtKB-KW"/>
</dbReference>
<dbReference type="FunFam" id="1.20.120.1150:FF:000002">
    <property type="entry name" value="Serine/threonine-protein phosphatase 2A activator"/>
    <property type="match status" value="1"/>
</dbReference>
<keyword evidence="10" id="KW-1185">Reference proteome</keyword>
<keyword evidence="5 8" id="KW-0697">Rotamase</keyword>
<comment type="similarity">
    <text evidence="3 8">Belongs to the PTPA-type PPIase family.</text>
</comment>
<reference evidence="9 10" key="1">
    <citation type="journal article" date="2018" name="Front. Microbiol.">
        <title>Prospects for Fungal Bioremediation of Acidic Radioactive Waste Sites: Characterization and Genome Sequence of Rhodotorula taiwanensis MD1149.</title>
        <authorList>
            <person name="Tkavc R."/>
            <person name="Matrosova V.Y."/>
            <person name="Grichenko O.E."/>
            <person name="Gostincar C."/>
            <person name="Volpe R.P."/>
            <person name="Klimenkova P."/>
            <person name="Gaidamakova E.K."/>
            <person name="Zhou C.E."/>
            <person name="Stewart B.J."/>
            <person name="Lyman M.G."/>
            <person name="Malfatti S.A."/>
            <person name="Rubinfeld B."/>
            <person name="Courtot M."/>
            <person name="Singh J."/>
            <person name="Dalgard C.L."/>
            <person name="Hamilton T."/>
            <person name="Frey K.G."/>
            <person name="Gunde-Cimerman N."/>
            <person name="Dugan L."/>
            <person name="Daly M.J."/>
        </authorList>
    </citation>
    <scope>NUCLEOTIDE SEQUENCE [LARGE SCALE GENOMIC DNA]</scope>
    <source>
        <strain evidence="9 10">MD1149</strain>
    </source>
</reference>
<dbReference type="GO" id="GO:0008160">
    <property type="term" value="F:protein tyrosine phosphatase activator activity"/>
    <property type="evidence" value="ECO:0007669"/>
    <property type="project" value="TreeGrafter"/>
</dbReference>
<dbReference type="SUPFAM" id="SSF140984">
    <property type="entry name" value="PTPA-like"/>
    <property type="match status" value="1"/>
</dbReference>
<dbReference type="STRING" id="741276.A0A2S5BFT7"/>
<evidence type="ECO:0000256" key="6">
    <source>
        <dbReference type="ARBA" id="ARBA00023235"/>
    </source>
</evidence>
<dbReference type="EC" id="5.2.1.8" evidence="8"/>
<organism evidence="9 10">
    <name type="scientific">Rhodotorula taiwanensis</name>
    <dbReference type="NCBI Taxonomy" id="741276"/>
    <lineage>
        <taxon>Eukaryota</taxon>
        <taxon>Fungi</taxon>
        <taxon>Dikarya</taxon>
        <taxon>Basidiomycota</taxon>
        <taxon>Pucciniomycotina</taxon>
        <taxon>Microbotryomycetes</taxon>
        <taxon>Sporidiobolales</taxon>
        <taxon>Sporidiobolaceae</taxon>
        <taxon>Rhodotorula</taxon>
    </lineage>
</organism>
<keyword evidence="4 8" id="KW-0963">Cytoplasm</keyword>
<comment type="catalytic activity">
    <reaction evidence="1 8">
        <text>[protein]-peptidylproline (omega=180) = [protein]-peptidylproline (omega=0)</text>
        <dbReference type="Rhea" id="RHEA:16237"/>
        <dbReference type="Rhea" id="RHEA-COMP:10747"/>
        <dbReference type="Rhea" id="RHEA-COMP:10748"/>
        <dbReference type="ChEBI" id="CHEBI:83833"/>
        <dbReference type="ChEBI" id="CHEBI:83834"/>
        <dbReference type="EC" id="5.2.1.8"/>
    </reaction>
</comment>
<dbReference type="EMBL" id="PJQD01000013">
    <property type="protein sequence ID" value="POY75621.1"/>
    <property type="molecule type" value="Genomic_DNA"/>
</dbReference>
<dbReference type="Pfam" id="PF03095">
    <property type="entry name" value="PTPA"/>
    <property type="match status" value="1"/>
</dbReference>
<dbReference type="GO" id="GO:0007052">
    <property type="term" value="P:mitotic spindle organization"/>
    <property type="evidence" value="ECO:0007669"/>
    <property type="project" value="TreeGrafter"/>
</dbReference>
<dbReference type="InterPro" id="IPR037218">
    <property type="entry name" value="PTPA_sf"/>
</dbReference>
<dbReference type="Proteomes" id="UP000237144">
    <property type="component" value="Unassembled WGS sequence"/>
</dbReference>
<dbReference type="GO" id="GO:0000159">
    <property type="term" value="C:protein phosphatase type 2A complex"/>
    <property type="evidence" value="ECO:0007669"/>
    <property type="project" value="TreeGrafter"/>
</dbReference>
<evidence type="ECO:0000313" key="9">
    <source>
        <dbReference type="EMBL" id="POY75621.1"/>
    </source>
</evidence>
<evidence type="ECO:0000256" key="3">
    <source>
        <dbReference type="ARBA" id="ARBA00011019"/>
    </source>
</evidence>
<dbReference type="CDD" id="cd04087">
    <property type="entry name" value="PTPA"/>
    <property type="match status" value="1"/>
</dbReference>
<accession>A0A2S5BFT7</accession>
<protein>
    <recommendedName>
        <fullName evidence="8">Serine/threonine-protein phosphatase 2A activator</fullName>
        <ecNumber evidence="8">5.2.1.8</ecNumber>
    </recommendedName>
    <alternativeName>
        <fullName evidence="8">Phosphotyrosyl phosphatase activator</fullName>
    </alternativeName>
</protein>
<evidence type="ECO:0000256" key="4">
    <source>
        <dbReference type="ARBA" id="ARBA00022490"/>
    </source>
</evidence>
<gene>
    <name evidence="9" type="ORF">BMF94_1243</name>
</gene>
<comment type="subcellular location">
    <subcellularLocation>
        <location evidence="2 8">Cytoplasm</location>
    </subcellularLocation>
</comment>
<evidence type="ECO:0000256" key="8">
    <source>
        <dbReference type="RuleBase" id="RU361210"/>
    </source>
</evidence>
<dbReference type="InterPro" id="IPR004327">
    <property type="entry name" value="Phstyr_phstse_ac"/>
</dbReference>
<name>A0A2S5BFT7_9BASI</name>
<sequence>MTTALPTKRIVSRHHLELWLESDAHRQVQHFVDHLNSATVGVKLSDDIHVGANVQAILDVLDDVKQIYHDTPPVDNGKSRFGNPAFRTFYDKVAQRSQELHRRIPNLDERYVAELGVYFCESWGNRTRVDYGSGMELNFLCWLLCLEKLGVTDEKDRTALVIKVFWQYMQIARLLQTGYWLEPAGSHGAQGLDDYHFAVFIFGSAQLKTHKHLRPKCIHDDEILEEFSKDYMYLAYIRYINSIKTASLRWHSPMLDDISGVKTWDKVNSGMLKMYHAEVLGKLPVAQHFYFGSLLPFPVDADADSEAASAEDPDVHVDEHGHLHVRGEAQFEDCCGIKVPAIFAASQEAHQKGVAAGGGALRPLGGLAAAGGGSGAVRRIPFD</sequence>
<dbReference type="InterPro" id="IPR043170">
    <property type="entry name" value="PTPA_C_lid"/>
</dbReference>
<dbReference type="PANTHER" id="PTHR10012:SF5">
    <property type="entry name" value="SERINE_THREONINE-PROTEIN PHOSPHATASE 2A ACTIVATOR 2"/>
    <property type="match status" value="1"/>
</dbReference>
<comment type="function">
    <text evidence="7">PPIases accelerate the folding of proteins. It catalyzes the cis-trans isomerization of proline imidic peptide bonds in oligopeptides. Acts as a regulatory subunit for PP2A-like phosphatases modulating their activity or substrate specificity, probably by inducing a conformational change in the catalytic subunit, a direct target of the PPIase. Can reactivate inactive phosphatase PP2A-phosphatase methylesterase complexes (PP2Ai) in presence of ATP and Mg(2+) by dissociating the inactive form from the complex.</text>
</comment>
<comment type="caution">
    <text evidence="9">The sequence shown here is derived from an EMBL/GenBank/DDBJ whole genome shotgun (WGS) entry which is preliminary data.</text>
</comment>
<dbReference type="OrthoDB" id="16120at2759"/>
<dbReference type="AlphaFoldDB" id="A0A2S5BFT7"/>
<evidence type="ECO:0000256" key="5">
    <source>
        <dbReference type="ARBA" id="ARBA00023110"/>
    </source>
</evidence>
<evidence type="ECO:0000313" key="10">
    <source>
        <dbReference type="Proteomes" id="UP000237144"/>
    </source>
</evidence>
<proteinExistence type="inferred from homology"/>
<dbReference type="GO" id="GO:0005737">
    <property type="term" value="C:cytoplasm"/>
    <property type="evidence" value="ECO:0007669"/>
    <property type="project" value="UniProtKB-SubCell"/>
</dbReference>